<dbReference type="PANTHER" id="PTHR21581:SF6">
    <property type="entry name" value="TRAFFICKING PROTEIN PARTICLE COMPLEX SUBUNIT 12"/>
    <property type="match status" value="1"/>
</dbReference>
<dbReference type="Gene3D" id="1.25.40.10">
    <property type="entry name" value="Tetratricopeptide repeat domain"/>
    <property type="match status" value="1"/>
</dbReference>
<dbReference type="EMBL" id="QQZK01000029">
    <property type="protein sequence ID" value="KAF5102536.1"/>
    <property type="molecule type" value="Genomic_DNA"/>
</dbReference>
<name>A0A9P5KV72_GEOCN</name>
<gene>
    <name evidence="1" type="ORF">DV451_001829</name>
</gene>
<dbReference type="AlphaFoldDB" id="A0A9P5KV72"/>
<organism evidence="1 2">
    <name type="scientific">Geotrichum candidum</name>
    <name type="common">Oospora lactis</name>
    <name type="synonym">Dipodascus geotrichum</name>
    <dbReference type="NCBI Taxonomy" id="1173061"/>
    <lineage>
        <taxon>Eukaryota</taxon>
        <taxon>Fungi</taxon>
        <taxon>Dikarya</taxon>
        <taxon>Ascomycota</taxon>
        <taxon>Saccharomycotina</taxon>
        <taxon>Dipodascomycetes</taxon>
        <taxon>Dipodascales</taxon>
        <taxon>Dipodascaceae</taxon>
        <taxon>Geotrichum</taxon>
    </lineage>
</organism>
<reference evidence="1" key="1">
    <citation type="journal article" date="2020" name="Front. Microbiol.">
        <title>Phenotypic and Genetic Characterization of the Cheese Ripening Yeast Geotrichum candidum.</title>
        <authorList>
            <person name="Perkins V."/>
            <person name="Vignola S."/>
            <person name="Lessard M.H."/>
            <person name="Plante P.L."/>
            <person name="Corbeil J."/>
            <person name="Dugat-Bony E."/>
            <person name="Frenette M."/>
            <person name="Labrie S."/>
        </authorList>
    </citation>
    <scope>NUCLEOTIDE SEQUENCE</scope>
    <source>
        <strain evidence="1">LMA-70</strain>
    </source>
</reference>
<reference evidence="1" key="2">
    <citation type="submission" date="2020-01" db="EMBL/GenBank/DDBJ databases">
        <authorList>
            <person name="Perkins V."/>
            <person name="Lessard M.-H."/>
            <person name="Dugat-Bony E."/>
            <person name="Frenette M."/>
            <person name="Labrie S."/>
        </authorList>
    </citation>
    <scope>NUCLEOTIDE SEQUENCE</scope>
    <source>
        <strain evidence="1">LMA-70</strain>
    </source>
</reference>
<sequence length="388" mass="43681">MASKPRNNMPEIPDITHLVDQRCFHTLPVYNPPQPFSMSPPEEIAGDLEALYRERFYKHAADLARRQIIETPVEQLRTGDLGLIRRVFDLWTVRQSALIMMRLASLAKEEAKYLDDLLSARYRIASTGQSVVPWKLKLLAVRVQAGGDSQAGIARYYSLARDARSELSAIRRQLRTEDLNETSRETLEAEAHLWSDRLRNLGLYTSTMLVGTKDIKSALELLESMYDDCSNLGSVDPENVPFMGKVAFALGLLYLQIGDTISARQWFKNVEQDEVLRDLGISVCSIADLDWDTAESTLNKIDVSDTASSIPIAVKNNLAVTEIYKGRLNNALKILEELTEAGAITPTLLRNLSILYDLRQDIGKKAKTKLLYALKEQGIKALETYDFL</sequence>
<evidence type="ECO:0000313" key="1">
    <source>
        <dbReference type="EMBL" id="KAF5102536.1"/>
    </source>
</evidence>
<dbReference type="InterPro" id="IPR011990">
    <property type="entry name" value="TPR-like_helical_dom_sf"/>
</dbReference>
<dbReference type="GO" id="GO:0005794">
    <property type="term" value="C:Golgi apparatus"/>
    <property type="evidence" value="ECO:0007669"/>
    <property type="project" value="TreeGrafter"/>
</dbReference>
<evidence type="ECO:0000313" key="2">
    <source>
        <dbReference type="Proteomes" id="UP000750522"/>
    </source>
</evidence>
<accession>A0A9P5KV72</accession>
<dbReference type="Proteomes" id="UP000750522">
    <property type="component" value="Unassembled WGS sequence"/>
</dbReference>
<dbReference type="PANTHER" id="PTHR21581">
    <property type="entry name" value="D-ALANYL-D-ALANINE CARBOXYPEPTIDASE"/>
    <property type="match status" value="1"/>
</dbReference>
<proteinExistence type="predicted"/>
<comment type="caution">
    <text evidence="1">The sequence shown here is derived from an EMBL/GenBank/DDBJ whole genome shotgun (WGS) entry which is preliminary data.</text>
</comment>
<dbReference type="GO" id="GO:0030008">
    <property type="term" value="C:TRAPP complex"/>
    <property type="evidence" value="ECO:0007669"/>
    <property type="project" value="TreeGrafter"/>
</dbReference>
<protein>
    <submittedName>
        <fullName evidence="1">Uncharacterized protein</fullName>
    </submittedName>
</protein>